<dbReference type="Proteomes" id="UP000662314">
    <property type="component" value="Unassembled WGS sequence"/>
</dbReference>
<evidence type="ECO:0000313" key="2">
    <source>
        <dbReference type="Proteomes" id="UP000662314"/>
    </source>
</evidence>
<name>A0A8J7LGH2_9NOST</name>
<dbReference type="AlphaFoldDB" id="A0A8J7LGH2"/>
<gene>
    <name evidence="1" type="ORF">I8752_25475</name>
</gene>
<comment type="caution">
    <text evidence="1">The sequence shown here is derived from an EMBL/GenBank/DDBJ whole genome shotgun (WGS) entry which is preliminary data.</text>
</comment>
<protein>
    <submittedName>
        <fullName evidence="1">Uncharacterized protein</fullName>
    </submittedName>
</protein>
<keyword evidence="2" id="KW-1185">Reference proteome</keyword>
<dbReference type="RefSeq" id="WP_214435018.1">
    <property type="nucleotide sequence ID" value="NZ_CAWPUQ010000155.1"/>
</dbReference>
<evidence type="ECO:0000313" key="1">
    <source>
        <dbReference type="EMBL" id="MBH8576281.1"/>
    </source>
</evidence>
<proteinExistence type="predicted"/>
<sequence>MEIEDELAKMLTGDCFAPYIQVFSDFRFGDRLTPIIISQIYPFEGYLGEDGKPEVRSPTSARSAKMLFKQLVKM</sequence>
<organism evidence="1 2">
    <name type="scientific">Dendronalium phyllosphericum CENA369</name>
    <dbReference type="NCBI Taxonomy" id="1725256"/>
    <lineage>
        <taxon>Bacteria</taxon>
        <taxon>Bacillati</taxon>
        <taxon>Cyanobacteriota</taxon>
        <taxon>Cyanophyceae</taxon>
        <taxon>Nostocales</taxon>
        <taxon>Nostocaceae</taxon>
        <taxon>Dendronalium</taxon>
        <taxon>Dendronalium phyllosphericum</taxon>
    </lineage>
</organism>
<reference evidence="1 2" key="1">
    <citation type="journal article" date="2021" name="Int. J. Syst. Evol. Microbiol.">
        <title>Amazonocrinis nigriterrae gen. nov., sp. nov., Atlanticothrix silvestris gen. nov., sp. nov. and Dendronalium phyllosphericum gen. nov., sp. nov., nostocacean cyanobacteria from Brazilian environments.</title>
        <authorList>
            <person name="Alvarenga D.O."/>
            <person name="Andreote A.P.D."/>
            <person name="Branco L.H.Z."/>
            <person name="Delbaje E."/>
            <person name="Cruz R.B."/>
            <person name="Varani A.M."/>
            <person name="Fiore M.F."/>
        </authorList>
    </citation>
    <scope>NUCLEOTIDE SEQUENCE [LARGE SCALE GENOMIC DNA]</scope>
    <source>
        <strain evidence="1 2">CENA369</strain>
    </source>
</reference>
<dbReference type="EMBL" id="JAECZA010000228">
    <property type="protein sequence ID" value="MBH8576281.1"/>
    <property type="molecule type" value="Genomic_DNA"/>
</dbReference>
<accession>A0A8J7LGH2</accession>